<dbReference type="Proteomes" id="UP001152592">
    <property type="component" value="Unassembled WGS sequence"/>
</dbReference>
<dbReference type="Pfam" id="PF23397">
    <property type="entry name" value="DUF7104"/>
    <property type="match status" value="2"/>
</dbReference>
<proteinExistence type="predicted"/>
<dbReference type="OrthoDB" id="3600083at2759"/>
<evidence type="ECO:0000256" key="1">
    <source>
        <dbReference type="ARBA" id="ARBA00022737"/>
    </source>
</evidence>
<name>A0A9W4JB46_9EURO</name>
<dbReference type="Pfam" id="PF24883">
    <property type="entry name" value="NPHP3_N"/>
    <property type="match status" value="1"/>
</dbReference>
<keyword evidence="1" id="KW-0677">Repeat</keyword>
<sequence length="1128" mass="127638">MVISFGMSIIQNRLNRRDAIFAASQYLTKTLSYYALIDENYRNQDVGSDHNLNETLLRVYVAILDFTIEVKKRNKENEANNVMALTDQPLSTLKDTINVQGQLKHLAKTDKLLKEMKSLASKAMTTQEESQPDSEAVLNVLNNLISGIKSEIYLIFDALNKCPENEESKERGSLLSRLKGLIKRHSTKIHILATSRPKQDIAYKFEQFSKIDLKAHLAEDVKTFNLIIKELLNSKERYISNLCLSITLYRNTNFLIRRFRWAELQIIALKKCRKESQIINALKKIPQTLKATYHKVLDGVESNDESLAREILIIICLSPILFDTQIIADIVELPIPDDIIKICTTSFINYFDKKVQLAHFSVQEFLVISEEGGEHHKCQFSAVNGHRYLTKKTVDILLEKTEVLNQASAESKAPFLYTAKHWNIHMTTAGGFDTFKLFQECQPPIQRATSLNLVQTVECILAQDIDSSTEYSPEAKYSALLLSLTKTTRDNNTFVFSARKGQLDVLQTLLNQKLPLERSLVRQILTRIDHRKAGNTKLVSILQTMWDQNLLREKSTKNSDEIEPSLIIHAIMNQNSGLEIVKIFLDWQPRISKKDTLNLLLERCDVQISPTILERLETSIYRFGFSRTKGLALLATKRPNEVPINDALFETFAQRLDLEAFKALMQVRKSDVHITQDALETVAGNRESGNVFGLLWPQREPRVVFTESMLCNAIKSNPHVEEVTNFIHKNIESSLTLSEETIQKLLTNSIKGVIALKMLLSSLTSGFSLSKRVAEAIYTHSNAIEILSFLANKGFDVPITKGVVSSAASNEVAGPAVIKYLTKIYQKPLPITEQVLITTAGNDEEGPKVLKIVLQDNPSTLLTLLTNWVFEAAYENKDTIVLLLGQRQKDLPIKRMIDRIAKGSYTTRDILQVLLQRNLVNVDESVVETLAINFYPLNALLSWKPDSPITEKALIAGANDIRSMRMLMGVPKSALHVTENVLVAAATESSNGELVLKVIKYRTGSLDITEKVIREIIKADRLINVLKGFLKKTGSRITDSMLQDWPFDPEGKDNYEIGDILKWKGELFELPSTELTAEIFVERCGNEDIEKFWEGKQIPVTDHLSQVAERNPIADVEQLKAFLEQKRG</sequence>
<evidence type="ECO:0000313" key="4">
    <source>
        <dbReference type="Proteomes" id="UP001152592"/>
    </source>
</evidence>
<dbReference type="InterPro" id="IPR056884">
    <property type="entry name" value="NPHP3-like_N"/>
</dbReference>
<feature type="domain" description="Nephrocystin 3-like N-terminal" evidence="2">
    <location>
        <begin position="110"/>
        <end position="196"/>
    </location>
</feature>
<organism evidence="3 4">
    <name type="scientific">Penicillium salamii</name>
    <dbReference type="NCBI Taxonomy" id="1612424"/>
    <lineage>
        <taxon>Eukaryota</taxon>
        <taxon>Fungi</taxon>
        <taxon>Dikarya</taxon>
        <taxon>Ascomycota</taxon>
        <taxon>Pezizomycotina</taxon>
        <taxon>Eurotiomycetes</taxon>
        <taxon>Eurotiomycetidae</taxon>
        <taxon>Eurotiales</taxon>
        <taxon>Aspergillaceae</taxon>
        <taxon>Penicillium</taxon>
    </lineage>
</organism>
<accession>A0A9W4JB46</accession>
<gene>
    <name evidence="3" type="ORF">PSALAMII_LOCUS6303</name>
</gene>
<evidence type="ECO:0000313" key="3">
    <source>
        <dbReference type="EMBL" id="CAG8386718.1"/>
    </source>
</evidence>
<protein>
    <recommendedName>
        <fullName evidence="2">Nephrocystin 3-like N-terminal domain-containing protein</fullName>
    </recommendedName>
</protein>
<dbReference type="InterPro" id="IPR055530">
    <property type="entry name" value="DUF7104"/>
</dbReference>
<reference evidence="3" key="1">
    <citation type="submission" date="2021-07" db="EMBL/GenBank/DDBJ databases">
        <authorList>
            <person name="Branca A.L. A."/>
        </authorList>
    </citation>
    <scope>NUCLEOTIDE SEQUENCE</scope>
</reference>
<dbReference type="AlphaFoldDB" id="A0A9W4JB46"/>
<dbReference type="PANTHER" id="PTHR10039">
    <property type="entry name" value="AMELOGENIN"/>
    <property type="match status" value="1"/>
</dbReference>
<dbReference type="PANTHER" id="PTHR10039:SF16">
    <property type="entry name" value="GPI INOSITOL-DEACYLASE"/>
    <property type="match status" value="1"/>
</dbReference>
<evidence type="ECO:0000259" key="2">
    <source>
        <dbReference type="Pfam" id="PF24883"/>
    </source>
</evidence>
<comment type="caution">
    <text evidence="3">The sequence shown here is derived from an EMBL/GenBank/DDBJ whole genome shotgun (WGS) entry which is preliminary data.</text>
</comment>
<dbReference type="EMBL" id="CAJVPD010000240">
    <property type="protein sequence ID" value="CAG8386718.1"/>
    <property type="molecule type" value="Genomic_DNA"/>
</dbReference>